<sequence>MAWRFTWPSTKCRWRRAVQMFLEMPEKQLAVDLRALLGVLSAERWRASEKRGDPAQVGAGLRKALSSCRKGRAWRWALVLLDDFEGAEHLRLAQARLHPCWAGGSQGGRYHPPPTAISACEGGSP</sequence>
<evidence type="ECO:0000313" key="1">
    <source>
        <dbReference type="EMBL" id="CAK9097618.1"/>
    </source>
</evidence>
<dbReference type="Proteomes" id="UP001642484">
    <property type="component" value="Unassembled WGS sequence"/>
</dbReference>
<evidence type="ECO:0000313" key="2">
    <source>
        <dbReference type="EMBL" id="CAK9097707.1"/>
    </source>
</evidence>
<name>A0ABP0RAU4_9DINO</name>
<protein>
    <submittedName>
        <fullName evidence="2">Uncharacterized protein</fullName>
    </submittedName>
</protein>
<accession>A0ABP0RAU4</accession>
<dbReference type="EMBL" id="CAXAMN010025761">
    <property type="protein sequence ID" value="CAK9097618.1"/>
    <property type="molecule type" value="Genomic_DNA"/>
</dbReference>
<organism evidence="2 3">
    <name type="scientific">Durusdinium trenchii</name>
    <dbReference type="NCBI Taxonomy" id="1381693"/>
    <lineage>
        <taxon>Eukaryota</taxon>
        <taxon>Sar</taxon>
        <taxon>Alveolata</taxon>
        <taxon>Dinophyceae</taxon>
        <taxon>Suessiales</taxon>
        <taxon>Symbiodiniaceae</taxon>
        <taxon>Durusdinium</taxon>
    </lineage>
</organism>
<dbReference type="EMBL" id="CAXAMN010025772">
    <property type="protein sequence ID" value="CAK9097707.1"/>
    <property type="molecule type" value="Genomic_DNA"/>
</dbReference>
<reference evidence="2 3" key="1">
    <citation type="submission" date="2024-02" db="EMBL/GenBank/DDBJ databases">
        <authorList>
            <person name="Chen Y."/>
            <person name="Shah S."/>
            <person name="Dougan E. K."/>
            <person name="Thang M."/>
            <person name="Chan C."/>
        </authorList>
    </citation>
    <scope>NUCLEOTIDE SEQUENCE [LARGE SCALE GENOMIC DNA]</scope>
</reference>
<proteinExistence type="predicted"/>
<gene>
    <name evidence="1" type="ORF">CCMP2556_LOCUS46316</name>
    <name evidence="2" type="ORF">CCMP2556_LOCUS46347</name>
</gene>
<comment type="caution">
    <text evidence="2">The sequence shown here is derived from an EMBL/GenBank/DDBJ whole genome shotgun (WGS) entry which is preliminary data.</text>
</comment>
<keyword evidence="3" id="KW-1185">Reference proteome</keyword>
<evidence type="ECO:0000313" key="3">
    <source>
        <dbReference type="Proteomes" id="UP001642484"/>
    </source>
</evidence>